<organism evidence="1 2">
    <name type="scientific">Cerina litoralis</name>
    <dbReference type="NCBI Taxonomy" id="2874477"/>
    <lineage>
        <taxon>Bacteria</taxon>
        <taxon>Pseudomonadati</taxon>
        <taxon>Bacteroidota</taxon>
        <taxon>Flavobacteriia</taxon>
        <taxon>Flavobacteriales</taxon>
        <taxon>Flavobacteriaceae</taxon>
        <taxon>Cerina</taxon>
    </lineage>
</organism>
<comment type="caution">
    <text evidence="1">The sequence shown here is derived from an EMBL/GenBank/DDBJ whole genome shotgun (WGS) entry which is preliminary data.</text>
</comment>
<gene>
    <name evidence="1" type="ORF">K8352_17035</name>
</gene>
<evidence type="ECO:0000313" key="1">
    <source>
        <dbReference type="EMBL" id="MCG2462469.1"/>
    </source>
</evidence>
<proteinExistence type="predicted"/>
<accession>A0AAE3EY24</accession>
<sequence>MTRASIVYLAIITFLMVQCKNDDTQFSITKDSIGKLSRNTLVSELQMVFAQDSIVSDADTLKIGNGSKKIKIYEKGGAHLLTLTPDAESIQKIKNIRVFDPRYKTARGVGLTSTFKDIKDNYPIRKIVTSINNVVIFLKDSDLYFTIDKQELPSSLRYGASTNIEAVQIPDDAKIKYLMIGWE</sequence>
<keyword evidence="2" id="KW-1185">Reference proteome</keyword>
<evidence type="ECO:0000313" key="2">
    <source>
        <dbReference type="Proteomes" id="UP001200642"/>
    </source>
</evidence>
<dbReference type="Proteomes" id="UP001200642">
    <property type="component" value="Unassembled WGS sequence"/>
</dbReference>
<dbReference type="EMBL" id="JAIRBC010000033">
    <property type="protein sequence ID" value="MCG2462469.1"/>
    <property type="molecule type" value="Genomic_DNA"/>
</dbReference>
<reference evidence="1" key="1">
    <citation type="submission" date="2023-02" db="EMBL/GenBank/DDBJ databases">
        <title>Genome of Flavobacteriaceae gen. nov. sp. strain F89.</title>
        <authorList>
            <person name="Wang Y."/>
        </authorList>
    </citation>
    <scope>NUCLEOTIDE SEQUENCE</scope>
    <source>
        <strain evidence="1">F89</strain>
    </source>
</reference>
<name>A0AAE3EY24_9FLAO</name>
<dbReference type="RefSeq" id="WP_317903607.1">
    <property type="nucleotide sequence ID" value="NZ_JAIRBC010000033.1"/>
</dbReference>
<protein>
    <submittedName>
        <fullName evidence="1">Uncharacterized protein</fullName>
    </submittedName>
</protein>
<dbReference type="AlphaFoldDB" id="A0AAE3EY24"/>